<keyword evidence="2" id="KW-1185">Reference proteome</keyword>
<reference evidence="2" key="1">
    <citation type="submission" date="2016-10" db="EMBL/GenBank/DDBJ databases">
        <authorList>
            <person name="Varghese N."/>
            <person name="Submissions S."/>
        </authorList>
    </citation>
    <scope>NUCLEOTIDE SEQUENCE [LARGE SCALE GENOMIC DNA]</scope>
    <source>
        <strain evidence="2">DSM 45962</strain>
    </source>
</reference>
<sequence length="41" mass="4483">MPWAIGMKVSGAGAVGRYYRHAIGQAVLYRHSIHSADRLDA</sequence>
<gene>
    <name evidence="1" type="ORF">SAMN05661030_2486</name>
</gene>
<evidence type="ECO:0000313" key="1">
    <source>
        <dbReference type="EMBL" id="SFD14542.1"/>
    </source>
</evidence>
<name>A0A1I1PXZ1_9ACTN</name>
<dbReference type="Proteomes" id="UP000199022">
    <property type="component" value="Unassembled WGS sequence"/>
</dbReference>
<dbReference type="AlphaFoldDB" id="A0A1I1PXZ1"/>
<accession>A0A1I1PXZ1</accession>
<evidence type="ECO:0000313" key="2">
    <source>
        <dbReference type="Proteomes" id="UP000199022"/>
    </source>
</evidence>
<proteinExistence type="predicted"/>
<protein>
    <submittedName>
        <fullName evidence="1">Uncharacterized protein</fullName>
    </submittedName>
</protein>
<organism evidence="1 2">
    <name type="scientific">Klenkia taihuensis</name>
    <dbReference type="NCBI Taxonomy" id="1225127"/>
    <lineage>
        <taxon>Bacteria</taxon>
        <taxon>Bacillati</taxon>
        <taxon>Actinomycetota</taxon>
        <taxon>Actinomycetes</taxon>
        <taxon>Geodermatophilales</taxon>
        <taxon>Geodermatophilaceae</taxon>
        <taxon>Klenkia</taxon>
    </lineage>
</organism>
<dbReference type="EMBL" id="FOMD01000003">
    <property type="protein sequence ID" value="SFD14542.1"/>
    <property type="molecule type" value="Genomic_DNA"/>
</dbReference>
<dbReference type="RefSeq" id="WP_268247896.1">
    <property type="nucleotide sequence ID" value="NZ_BNAC01000001.1"/>
</dbReference>